<dbReference type="RefSeq" id="WP_338521325.1">
    <property type="nucleotide sequence ID" value="NZ_CP135136.1"/>
</dbReference>
<dbReference type="InterPro" id="IPR012337">
    <property type="entry name" value="RNaseH-like_sf"/>
</dbReference>
<sequence>MNVMVFDIETVPDIELGKRIYGLNGLSNENVFLALCALRKTSVGHSFFPHFLQKIIVISVLFKYDDYVKVWSLGSIQSNEKELLKRFFFGIEKYVPILVSWNGCRFDLPVIHYRSLLHKVSSRIYWEIGSCRREFRWNNYLNRFHYRHIDLMDILSAYQNVAFTSLDIISSMLGFPGKIKMSGEKVWDVFNSGNIKDIRNYCEIDVLNTYCIYLRFELIRGILTESEYEYSMKSLFFYLRKEKNRDHLKDFLDLMNFK</sequence>
<proteinExistence type="predicted"/>
<dbReference type="EMBL" id="CP135136">
    <property type="protein sequence ID" value="WWR11879.1"/>
    <property type="molecule type" value="Genomic_DNA"/>
</dbReference>
<dbReference type="Gene3D" id="3.30.420.10">
    <property type="entry name" value="Ribonuclease H-like superfamily/Ribonuclease H"/>
    <property type="match status" value="1"/>
</dbReference>
<evidence type="ECO:0000313" key="2">
    <source>
        <dbReference type="EMBL" id="WWR11879.1"/>
    </source>
</evidence>
<keyword evidence="2" id="KW-0378">Hydrolase</keyword>
<feature type="domain" description="Predicted 3'-5' exonuclease PolB-like" evidence="1">
    <location>
        <begin position="46"/>
        <end position="253"/>
    </location>
</feature>
<dbReference type="CDD" id="cd05782">
    <property type="entry name" value="DNA_polB_like1_exo"/>
    <property type="match status" value="1"/>
</dbReference>
<dbReference type="InterPro" id="IPR036397">
    <property type="entry name" value="RNaseH_sf"/>
</dbReference>
<name>A0ABZ2GZW4_9GAMM</name>
<keyword evidence="2" id="KW-0269">Exonuclease</keyword>
<dbReference type="Pfam" id="PF10108">
    <property type="entry name" value="DNA_pol_B_exo2"/>
    <property type="match status" value="1"/>
</dbReference>
<protein>
    <submittedName>
        <fullName evidence="2">3'-5' exonuclease</fullName>
    </submittedName>
</protein>
<dbReference type="InterPro" id="IPR019288">
    <property type="entry name" value="3'-5'_exonuclease_PolB-like"/>
</dbReference>
<dbReference type="SUPFAM" id="SSF53098">
    <property type="entry name" value="Ribonuclease H-like"/>
    <property type="match status" value="1"/>
</dbReference>
<dbReference type="GO" id="GO:0004527">
    <property type="term" value="F:exonuclease activity"/>
    <property type="evidence" value="ECO:0007669"/>
    <property type="project" value="UniProtKB-KW"/>
</dbReference>
<evidence type="ECO:0000313" key="3">
    <source>
        <dbReference type="Proteomes" id="UP001360424"/>
    </source>
</evidence>
<keyword evidence="3" id="KW-1185">Reference proteome</keyword>
<gene>
    <name evidence="2" type="ORF">RQL38_01790</name>
</gene>
<organism evidence="2 3">
    <name type="scientific">Candidatus Legionella polyplacis</name>
    <dbReference type="NCBI Taxonomy" id="2005262"/>
    <lineage>
        <taxon>Bacteria</taxon>
        <taxon>Pseudomonadati</taxon>
        <taxon>Pseudomonadota</taxon>
        <taxon>Gammaproteobacteria</taxon>
        <taxon>Legionellales</taxon>
        <taxon>Legionellaceae</taxon>
        <taxon>Legionella</taxon>
    </lineage>
</organism>
<keyword evidence="2" id="KW-0540">Nuclease</keyword>
<reference evidence="2" key="1">
    <citation type="submission" date="2023-09" db="EMBL/GenBank/DDBJ databases">
        <title>Genomes of two closely related lineages of the louse Polyplax serrata with different host specificities.</title>
        <authorList>
            <person name="Martinu J."/>
            <person name="Tarabai H."/>
            <person name="Stefka J."/>
            <person name="Hypsa V."/>
        </authorList>
    </citation>
    <scope>NUCLEOTIDE SEQUENCE [LARGE SCALE GENOMIC DNA]</scope>
    <source>
        <strain evidence="2">HR10_N</strain>
    </source>
</reference>
<evidence type="ECO:0000259" key="1">
    <source>
        <dbReference type="Pfam" id="PF10108"/>
    </source>
</evidence>
<dbReference type="Proteomes" id="UP001360424">
    <property type="component" value="Chromosome"/>
</dbReference>
<accession>A0ABZ2GZW4</accession>